<gene>
    <name evidence="3" type="ORF">EPA99_00735</name>
</gene>
<sequence length="101" mass="10544">MSPALAWALLPTLAASGVVLAQDGSQAAGSAIFRIGITLVRSCELRTDPAAAITCTRPVPYRLGPQPQAALPQLDALTPPSPQRPPQADAGTESRFDTFTF</sequence>
<comment type="caution">
    <text evidence="3">The sequence shown here is derived from an EMBL/GenBank/DDBJ whole genome shotgun (WGS) entry which is preliminary data.</text>
</comment>
<organism evidence="3 4">
    <name type="scientific">Pseudoxanthomonas composti</name>
    <dbReference type="NCBI Taxonomy" id="2137479"/>
    <lineage>
        <taxon>Bacteria</taxon>
        <taxon>Pseudomonadati</taxon>
        <taxon>Pseudomonadota</taxon>
        <taxon>Gammaproteobacteria</taxon>
        <taxon>Lysobacterales</taxon>
        <taxon>Lysobacteraceae</taxon>
        <taxon>Pseudoxanthomonas</taxon>
    </lineage>
</organism>
<dbReference type="EMBL" id="SAWZ01000001">
    <property type="protein sequence ID" value="RXR08387.1"/>
    <property type="molecule type" value="Genomic_DNA"/>
</dbReference>
<feature type="region of interest" description="Disordered" evidence="1">
    <location>
        <begin position="64"/>
        <end position="101"/>
    </location>
</feature>
<feature type="chain" id="PRO_5020921037" evidence="2">
    <location>
        <begin position="22"/>
        <end position="101"/>
    </location>
</feature>
<name>A0A4Q1JZ01_9GAMM</name>
<dbReference type="RefSeq" id="WP_129469280.1">
    <property type="nucleotide sequence ID" value="NZ_SAWZ01000001.1"/>
</dbReference>
<reference evidence="3 4" key="1">
    <citation type="submission" date="2019-01" db="EMBL/GenBank/DDBJ databases">
        <title>Pseudoxanthomonas composti sp. nov., isolated from compost.</title>
        <authorList>
            <person name="Yang G."/>
        </authorList>
    </citation>
    <scope>NUCLEOTIDE SEQUENCE [LARGE SCALE GENOMIC DNA]</scope>
    <source>
        <strain evidence="3 4">GSS15</strain>
    </source>
</reference>
<evidence type="ECO:0000256" key="2">
    <source>
        <dbReference type="SAM" id="SignalP"/>
    </source>
</evidence>
<evidence type="ECO:0000313" key="4">
    <source>
        <dbReference type="Proteomes" id="UP000289784"/>
    </source>
</evidence>
<evidence type="ECO:0000313" key="3">
    <source>
        <dbReference type="EMBL" id="RXR08387.1"/>
    </source>
</evidence>
<dbReference type="Proteomes" id="UP000289784">
    <property type="component" value="Unassembled WGS sequence"/>
</dbReference>
<evidence type="ECO:0000256" key="1">
    <source>
        <dbReference type="SAM" id="MobiDB-lite"/>
    </source>
</evidence>
<keyword evidence="2" id="KW-0732">Signal</keyword>
<keyword evidence="4" id="KW-1185">Reference proteome</keyword>
<dbReference type="AlphaFoldDB" id="A0A4Q1JZ01"/>
<feature type="signal peptide" evidence="2">
    <location>
        <begin position="1"/>
        <end position="21"/>
    </location>
</feature>
<feature type="compositionally biased region" description="Basic and acidic residues" evidence="1">
    <location>
        <begin position="92"/>
        <end position="101"/>
    </location>
</feature>
<accession>A0A4Q1JZ01</accession>
<protein>
    <submittedName>
        <fullName evidence="3">Uncharacterized protein</fullName>
    </submittedName>
</protein>
<proteinExistence type="predicted"/>